<dbReference type="Pfam" id="PF21307">
    <property type="entry name" value="Glyco_hydro_95_C"/>
    <property type="match status" value="1"/>
</dbReference>
<feature type="domain" description="Alpha fucosidase A-like C-terminal" evidence="1">
    <location>
        <begin position="422"/>
        <end position="512"/>
    </location>
</feature>
<evidence type="ECO:0000313" key="4">
    <source>
        <dbReference type="Proteomes" id="UP000032900"/>
    </source>
</evidence>
<name>A0A0E9LWW1_9BACT</name>
<feature type="domain" description="Glycosyl hydrolase family 95 catalytic" evidence="2">
    <location>
        <begin position="15"/>
        <end position="417"/>
    </location>
</feature>
<dbReference type="STRING" id="1236989.JCM15548_12025"/>
<dbReference type="PANTHER" id="PTHR31084:SF0">
    <property type="entry name" value="ALPHA-L-FUCOSIDASE 2"/>
    <property type="match status" value="1"/>
</dbReference>
<dbReference type="AlphaFoldDB" id="A0A0E9LWW1"/>
<evidence type="ECO:0000259" key="1">
    <source>
        <dbReference type="Pfam" id="PF21307"/>
    </source>
</evidence>
<dbReference type="Pfam" id="PF22124">
    <property type="entry name" value="Glyco_hydro_95_cat"/>
    <property type="match status" value="1"/>
</dbReference>
<dbReference type="Gene3D" id="1.50.10.10">
    <property type="match status" value="1"/>
</dbReference>
<dbReference type="InterPro" id="IPR054363">
    <property type="entry name" value="GH95_cat"/>
</dbReference>
<reference evidence="3 4" key="1">
    <citation type="journal article" date="2015" name="Microbes Environ.">
        <title>Distribution and evolution of nitrogen fixation genes in the phylum bacteroidetes.</title>
        <authorList>
            <person name="Inoue J."/>
            <person name="Oshima K."/>
            <person name="Suda W."/>
            <person name="Sakamoto M."/>
            <person name="Iino T."/>
            <person name="Noda S."/>
            <person name="Hongoh Y."/>
            <person name="Hattori M."/>
            <person name="Ohkuma M."/>
        </authorList>
    </citation>
    <scope>NUCLEOTIDE SEQUENCE [LARGE SCALE GENOMIC DNA]</scope>
    <source>
        <strain evidence="3">JCM 15548</strain>
    </source>
</reference>
<dbReference type="InterPro" id="IPR008928">
    <property type="entry name" value="6-hairpin_glycosidase_sf"/>
</dbReference>
<keyword evidence="4" id="KW-1185">Reference proteome</keyword>
<gene>
    <name evidence="3" type="ORF">JCM15548_12025</name>
</gene>
<protein>
    <submittedName>
        <fullName evidence="3">Putative large secreted protein</fullName>
    </submittedName>
</protein>
<dbReference type="EMBL" id="BAZW01000013">
    <property type="protein sequence ID" value="GAO29798.1"/>
    <property type="molecule type" value="Genomic_DNA"/>
</dbReference>
<dbReference type="SUPFAM" id="SSF48208">
    <property type="entry name" value="Six-hairpin glycosidases"/>
    <property type="match status" value="1"/>
</dbReference>
<evidence type="ECO:0000313" key="3">
    <source>
        <dbReference type="EMBL" id="GAO29798.1"/>
    </source>
</evidence>
<dbReference type="InterPro" id="IPR049053">
    <property type="entry name" value="AFCA-like_C"/>
</dbReference>
<dbReference type="InterPro" id="IPR012341">
    <property type="entry name" value="6hp_glycosidase-like_sf"/>
</dbReference>
<evidence type="ECO:0000259" key="2">
    <source>
        <dbReference type="Pfam" id="PF22124"/>
    </source>
</evidence>
<accession>A0A0E9LWW1</accession>
<dbReference type="RefSeq" id="WP_227625606.1">
    <property type="nucleotide sequence ID" value="NZ_BAZW01000013.1"/>
</dbReference>
<dbReference type="PANTHER" id="PTHR31084">
    <property type="entry name" value="ALPHA-L-FUCOSIDASE 2"/>
    <property type="match status" value="1"/>
</dbReference>
<organism evidence="3 4">
    <name type="scientific">Geofilum rubicundum JCM 15548</name>
    <dbReference type="NCBI Taxonomy" id="1236989"/>
    <lineage>
        <taxon>Bacteria</taxon>
        <taxon>Pseudomonadati</taxon>
        <taxon>Bacteroidota</taxon>
        <taxon>Bacteroidia</taxon>
        <taxon>Marinilabiliales</taxon>
        <taxon>Marinilabiliaceae</taxon>
        <taxon>Geofilum</taxon>
    </lineage>
</organism>
<dbReference type="GO" id="GO:0005975">
    <property type="term" value="P:carbohydrate metabolic process"/>
    <property type="evidence" value="ECO:0007669"/>
    <property type="project" value="InterPro"/>
</dbReference>
<dbReference type="GO" id="GO:0004560">
    <property type="term" value="F:alpha-L-fucosidase activity"/>
    <property type="evidence" value="ECO:0007669"/>
    <property type="project" value="TreeGrafter"/>
</dbReference>
<dbReference type="Proteomes" id="UP000032900">
    <property type="component" value="Unassembled WGS sequence"/>
</dbReference>
<sequence>MEDLKSHLASKGTDYERLLAGQKATHGELFKRVTLSLGDGPEADLQSEAFVVRARQGSTPAIIQKQFDAARYNIISSTGTNPPTLQGIWSGTWTPPWSSGFTHDGNVEVAVSHLLSANTPELMMAYLDYHERMMPWYRVNAQRLFGTRGIHVPAHSSSHGYNIHYDQTWTLTLWSGGAGWTSGILYDYFLYTGDKDLLKDRIYPFMKESAWFYEDFLIKGEDGKYLFSPSYSPENNPGNSPSQLVVNATMDVMIAKELLRNCIEAGKVVGETSAQLQKWENMLERMPEYQINADGELAEWLPEHFEENHSHRHVSQLYSLFERIDPDFKDNPKLTEAALQTVEARMEHRRRSGGGEMVFGLAQLGMVTANTGQAGLTGEIIDLMSRYYWAPSLATYHNSGNLFNMDMSGGFPAVILRSLAYSEMGMVKLLPALSPDWKSGSVEGMALRGQIVIDRLSWTPTGLEVVLTSAIDQNITMLLPAMQSFESSQKRRVSIEKGTSVGLKVQLKAGDSQTISVVY</sequence>
<proteinExistence type="predicted"/>
<comment type="caution">
    <text evidence="3">The sequence shown here is derived from an EMBL/GenBank/DDBJ whole genome shotgun (WGS) entry which is preliminary data.</text>
</comment>